<organism evidence="1">
    <name type="scientific">Anguilla anguilla</name>
    <name type="common">European freshwater eel</name>
    <name type="synonym">Muraena anguilla</name>
    <dbReference type="NCBI Taxonomy" id="7936"/>
    <lineage>
        <taxon>Eukaryota</taxon>
        <taxon>Metazoa</taxon>
        <taxon>Chordata</taxon>
        <taxon>Craniata</taxon>
        <taxon>Vertebrata</taxon>
        <taxon>Euteleostomi</taxon>
        <taxon>Actinopterygii</taxon>
        <taxon>Neopterygii</taxon>
        <taxon>Teleostei</taxon>
        <taxon>Anguilliformes</taxon>
        <taxon>Anguillidae</taxon>
        <taxon>Anguilla</taxon>
    </lineage>
</organism>
<reference evidence="1" key="2">
    <citation type="journal article" date="2015" name="Fish Shellfish Immunol.">
        <title>Early steps in the European eel (Anguilla anguilla)-Vibrio vulnificus interaction in the gills: Role of the RtxA13 toxin.</title>
        <authorList>
            <person name="Callol A."/>
            <person name="Pajuelo D."/>
            <person name="Ebbesson L."/>
            <person name="Teles M."/>
            <person name="MacKenzie S."/>
            <person name="Amaro C."/>
        </authorList>
    </citation>
    <scope>NUCLEOTIDE SEQUENCE</scope>
</reference>
<name>A0A0E9QU28_ANGAN</name>
<proteinExistence type="predicted"/>
<protein>
    <submittedName>
        <fullName evidence="1">Uncharacterized protein</fullName>
    </submittedName>
</protein>
<reference evidence="1" key="1">
    <citation type="submission" date="2014-11" db="EMBL/GenBank/DDBJ databases">
        <authorList>
            <person name="Amaro Gonzalez C."/>
        </authorList>
    </citation>
    <scope>NUCLEOTIDE SEQUENCE</scope>
</reference>
<dbReference type="EMBL" id="GBXM01088101">
    <property type="protein sequence ID" value="JAH20476.1"/>
    <property type="molecule type" value="Transcribed_RNA"/>
</dbReference>
<evidence type="ECO:0000313" key="1">
    <source>
        <dbReference type="EMBL" id="JAH20476.1"/>
    </source>
</evidence>
<dbReference type="AlphaFoldDB" id="A0A0E9QU28"/>
<accession>A0A0E9QU28</accession>
<sequence>MLFYPVNLFSSSLAIFLVDFREPFLFFISEGEITLCVFQCSC</sequence>